<dbReference type="InterPro" id="IPR003439">
    <property type="entry name" value="ABC_transporter-like_ATP-bd"/>
</dbReference>
<proteinExistence type="predicted"/>
<gene>
    <name evidence="7" type="ORF">MNBD_BACTEROID05-804</name>
</gene>
<dbReference type="PANTHER" id="PTHR42771:SF2">
    <property type="entry name" value="IRON(3+)-HYDROXAMATE IMPORT ATP-BINDING PROTEIN FHUC"/>
    <property type="match status" value="1"/>
</dbReference>
<keyword evidence="5" id="KW-0472">Membrane</keyword>
<keyword evidence="4" id="KW-0406">Ion transport</keyword>
<dbReference type="InterPro" id="IPR027417">
    <property type="entry name" value="P-loop_NTPase"/>
</dbReference>
<dbReference type="PANTHER" id="PTHR42771">
    <property type="entry name" value="IRON(3+)-HYDROXAMATE IMPORT ATP-BINDING PROTEIN FHUC"/>
    <property type="match status" value="1"/>
</dbReference>
<feature type="domain" description="ABC transporter" evidence="6">
    <location>
        <begin position="1"/>
        <end position="28"/>
    </location>
</feature>
<keyword evidence="2" id="KW-0813">Transport</keyword>
<reference evidence="7" key="1">
    <citation type="submission" date="2018-06" db="EMBL/GenBank/DDBJ databases">
        <authorList>
            <person name="Zhirakovskaya E."/>
        </authorList>
    </citation>
    <scope>NUCLEOTIDE SEQUENCE</scope>
</reference>
<dbReference type="GO" id="GO:0005886">
    <property type="term" value="C:plasma membrane"/>
    <property type="evidence" value="ECO:0007669"/>
    <property type="project" value="UniProtKB-SubCell"/>
</dbReference>
<evidence type="ECO:0000256" key="4">
    <source>
        <dbReference type="ARBA" id="ARBA00023065"/>
    </source>
</evidence>
<sequence length="121" mass="13766">MSGGERQKVYLAAALAQEPKLLLLDEPITHLDPKYQVEIQKTICDVSKEFNMTVIHVTHELSHLFLWKQRVCAIKNGILQSEGTSKDVLTLNNLNKIFDTDFLFGEHPLNKNKIILPKGQL</sequence>
<dbReference type="GO" id="GO:0005524">
    <property type="term" value="F:ATP binding"/>
    <property type="evidence" value="ECO:0007669"/>
    <property type="project" value="InterPro"/>
</dbReference>
<dbReference type="InterPro" id="IPR051535">
    <property type="entry name" value="Siderophore_ABC-ATPase"/>
</dbReference>
<name>A0A3B0T115_9ZZZZ</name>
<comment type="subcellular location">
    <subcellularLocation>
        <location evidence="1">Cell membrane</location>
        <topology evidence="1">Peripheral membrane protein</topology>
    </subcellularLocation>
</comment>
<protein>
    <recommendedName>
        <fullName evidence="6">ABC transporter domain-containing protein</fullName>
    </recommendedName>
</protein>
<dbReference type="AlphaFoldDB" id="A0A3B0T115"/>
<dbReference type="Gene3D" id="3.40.50.300">
    <property type="entry name" value="P-loop containing nucleotide triphosphate hydrolases"/>
    <property type="match status" value="1"/>
</dbReference>
<evidence type="ECO:0000256" key="1">
    <source>
        <dbReference type="ARBA" id="ARBA00004202"/>
    </source>
</evidence>
<dbReference type="EMBL" id="UOEN01000068">
    <property type="protein sequence ID" value="VAW12035.1"/>
    <property type="molecule type" value="Genomic_DNA"/>
</dbReference>
<dbReference type="SUPFAM" id="SSF52540">
    <property type="entry name" value="P-loop containing nucleoside triphosphate hydrolases"/>
    <property type="match status" value="1"/>
</dbReference>
<dbReference type="Pfam" id="PF00005">
    <property type="entry name" value="ABC_tran"/>
    <property type="match status" value="1"/>
</dbReference>
<evidence type="ECO:0000259" key="6">
    <source>
        <dbReference type="Pfam" id="PF00005"/>
    </source>
</evidence>
<keyword evidence="3" id="KW-1003">Cell membrane</keyword>
<accession>A0A3B0T115</accession>
<evidence type="ECO:0000313" key="7">
    <source>
        <dbReference type="EMBL" id="VAW12035.1"/>
    </source>
</evidence>
<evidence type="ECO:0000256" key="3">
    <source>
        <dbReference type="ARBA" id="ARBA00022475"/>
    </source>
</evidence>
<evidence type="ECO:0000256" key="5">
    <source>
        <dbReference type="ARBA" id="ARBA00023136"/>
    </source>
</evidence>
<organism evidence="7">
    <name type="scientific">hydrothermal vent metagenome</name>
    <dbReference type="NCBI Taxonomy" id="652676"/>
    <lineage>
        <taxon>unclassified sequences</taxon>
        <taxon>metagenomes</taxon>
        <taxon>ecological metagenomes</taxon>
    </lineage>
</organism>
<dbReference type="GO" id="GO:0016887">
    <property type="term" value="F:ATP hydrolysis activity"/>
    <property type="evidence" value="ECO:0007669"/>
    <property type="project" value="InterPro"/>
</dbReference>
<evidence type="ECO:0000256" key="2">
    <source>
        <dbReference type="ARBA" id="ARBA00022448"/>
    </source>
</evidence>
<dbReference type="GO" id="GO:0006811">
    <property type="term" value="P:monoatomic ion transport"/>
    <property type="evidence" value="ECO:0007669"/>
    <property type="project" value="UniProtKB-KW"/>
</dbReference>